<accession>A0AAV8A8Q1</accession>
<name>A0AAV8A8Q1_9EUKA</name>
<dbReference type="CDD" id="cd18186">
    <property type="entry name" value="BTB_POZ_ZBTB_KLHL-like"/>
    <property type="match status" value="1"/>
</dbReference>
<proteinExistence type="predicted"/>
<evidence type="ECO:0000259" key="2">
    <source>
        <dbReference type="PROSITE" id="PS50097"/>
    </source>
</evidence>
<evidence type="ECO:0000313" key="4">
    <source>
        <dbReference type="Proteomes" id="UP001146793"/>
    </source>
</evidence>
<gene>
    <name evidence="3" type="ORF">M0812_05327</name>
</gene>
<dbReference type="Gene3D" id="3.30.710.10">
    <property type="entry name" value="Potassium Channel Kv1.1, Chain A"/>
    <property type="match status" value="1"/>
</dbReference>
<organism evidence="3 4">
    <name type="scientific">Anaeramoeba flamelloides</name>
    <dbReference type="NCBI Taxonomy" id="1746091"/>
    <lineage>
        <taxon>Eukaryota</taxon>
        <taxon>Metamonada</taxon>
        <taxon>Anaeramoebidae</taxon>
        <taxon>Anaeramoeba</taxon>
    </lineage>
</organism>
<sequence length="627" mass="72429">MSKHQKDTPNNKNFRIHCSSVDTTLTHLVDKSQSRLPKWTPVTKISNVTRVKKIISAASGTVPTFLVWKGKNKLEFYQKNKPIKNFTIKKDTIKDICSGEITYLILTKSGKVYSLANYNRTNTHCEIPLSDPEKSTWNEIRSVPFFNQKKNNRKVKSIMMNKWSNYYLCEYGHLYANGFNEGALGDGTNNDNNNIPVFISENVTRVFGGVGSSCFLITNTHNELRGAGYSQGGKCGIGDYADYITPHLVPDWKADHILDIKICGDFTILITKEGKTFSTGFCGANGIGTNTLIFTEIPLLKKKKVIQIFGGIDIALALTDEMELYGWGFRKNSHPTDQYQKITDQPWNKPRKIDLPSFFQEKINRSTGIGIEMTCGYDDTILIYTKWKINSLLEDFQNLYKSKQFCNSSMHLNNKQIIPIHKTLIELRTNLSINKIEKILNKNDFKRQDIDFFLKWIYYGDQENEKILKSIFKSLHLSFSPDDKEHSLKKDLFRLFKDEDSKDFIIKVKIDDDDDDDDNEEEEEGEEGEGEERYENIPVHKLILIARSGLFREMFENNKEKQNIKKVNDYSGKSIESLEILIKYFYTNKIKLTADQDLELISEELNDVIEYYQLNENSNLIEKLKEK</sequence>
<dbReference type="AlphaFoldDB" id="A0AAV8A8Q1"/>
<dbReference type="EMBL" id="JANTQA010000012">
    <property type="protein sequence ID" value="KAJ3449182.1"/>
    <property type="molecule type" value="Genomic_DNA"/>
</dbReference>
<evidence type="ECO:0000256" key="1">
    <source>
        <dbReference type="SAM" id="MobiDB-lite"/>
    </source>
</evidence>
<dbReference type="SUPFAM" id="SSF54695">
    <property type="entry name" value="POZ domain"/>
    <property type="match status" value="1"/>
</dbReference>
<dbReference type="Proteomes" id="UP001146793">
    <property type="component" value="Unassembled WGS sequence"/>
</dbReference>
<dbReference type="PROSITE" id="PS50097">
    <property type="entry name" value="BTB"/>
    <property type="match status" value="1"/>
</dbReference>
<comment type="caution">
    <text evidence="3">The sequence shown here is derived from an EMBL/GenBank/DDBJ whole genome shotgun (WGS) entry which is preliminary data.</text>
</comment>
<dbReference type="PANTHER" id="PTHR45982:SF1">
    <property type="entry name" value="REGULATOR OF CHROMOSOME CONDENSATION"/>
    <property type="match status" value="1"/>
</dbReference>
<evidence type="ECO:0000313" key="3">
    <source>
        <dbReference type="EMBL" id="KAJ3449182.1"/>
    </source>
</evidence>
<dbReference type="SUPFAM" id="SSF50985">
    <property type="entry name" value="RCC1/BLIP-II"/>
    <property type="match status" value="1"/>
</dbReference>
<dbReference type="PANTHER" id="PTHR45982">
    <property type="entry name" value="REGULATOR OF CHROMOSOME CONDENSATION"/>
    <property type="match status" value="1"/>
</dbReference>
<reference evidence="3" key="1">
    <citation type="submission" date="2022-08" db="EMBL/GenBank/DDBJ databases">
        <title>Novel sulphate-reducing endosymbionts in the free-living metamonad Anaeramoeba.</title>
        <authorList>
            <person name="Jerlstrom-Hultqvist J."/>
            <person name="Cepicka I."/>
            <person name="Gallot-Lavallee L."/>
            <person name="Salas-Leiva D."/>
            <person name="Curtis B.A."/>
            <person name="Zahonova K."/>
            <person name="Pipaliya S."/>
            <person name="Dacks J."/>
            <person name="Roger A.J."/>
        </authorList>
    </citation>
    <scope>NUCLEOTIDE SEQUENCE</scope>
    <source>
        <strain evidence="3">Busselton2</strain>
    </source>
</reference>
<feature type="domain" description="BTB" evidence="2">
    <location>
        <begin position="502"/>
        <end position="594"/>
    </location>
</feature>
<dbReference type="Pfam" id="PF00651">
    <property type="entry name" value="BTB"/>
    <property type="match status" value="1"/>
</dbReference>
<dbReference type="InterPro" id="IPR011333">
    <property type="entry name" value="SKP1/BTB/POZ_sf"/>
</dbReference>
<dbReference type="InterPro" id="IPR009091">
    <property type="entry name" value="RCC1/BLIP-II"/>
</dbReference>
<dbReference type="InterPro" id="IPR051553">
    <property type="entry name" value="Ran_GTPase-activating"/>
</dbReference>
<dbReference type="Gene3D" id="2.130.10.30">
    <property type="entry name" value="Regulator of chromosome condensation 1/beta-lactamase-inhibitor protein II"/>
    <property type="match status" value="1"/>
</dbReference>
<feature type="region of interest" description="Disordered" evidence="1">
    <location>
        <begin position="511"/>
        <end position="532"/>
    </location>
</feature>
<protein>
    <recommendedName>
        <fullName evidence="2">BTB domain-containing protein</fullName>
    </recommendedName>
</protein>
<dbReference type="InterPro" id="IPR000210">
    <property type="entry name" value="BTB/POZ_dom"/>
</dbReference>